<protein>
    <submittedName>
        <fullName evidence="1">Uncharacterized protein</fullName>
    </submittedName>
</protein>
<evidence type="ECO:0000313" key="1">
    <source>
        <dbReference type="EMBL" id="JAE29863.1"/>
    </source>
</evidence>
<reference evidence="1" key="1">
    <citation type="submission" date="2014-09" db="EMBL/GenBank/DDBJ databases">
        <authorList>
            <person name="Magalhaes I.L.F."/>
            <person name="Oliveira U."/>
            <person name="Santos F.R."/>
            <person name="Vidigal T.H.D.A."/>
            <person name="Brescovit A.D."/>
            <person name="Santos A.J."/>
        </authorList>
    </citation>
    <scope>NUCLEOTIDE SEQUENCE</scope>
    <source>
        <tissue evidence="1">Shoot tissue taken approximately 20 cm above the soil surface</tissue>
    </source>
</reference>
<proteinExistence type="predicted"/>
<organism evidence="1">
    <name type="scientific">Arundo donax</name>
    <name type="common">Giant reed</name>
    <name type="synonym">Donax arundinaceus</name>
    <dbReference type="NCBI Taxonomy" id="35708"/>
    <lineage>
        <taxon>Eukaryota</taxon>
        <taxon>Viridiplantae</taxon>
        <taxon>Streptophyta</taxon>
        <taxon>Embryophyta</taxon>
        <taxon>Tracheophyta</taxon>
        <taxon>Spermatophyta</taxon>
        <taxon>Magnoliopsida</taxon>
        <taxon>Liliopsida</taxon>
        <taxon>Poales</taxon>
        <taxon>Poaceae</taxon>
        <taxon>PACMAD clade</taxon>
        <taxon>Arundinoideae</taxon>
        <taxon>Arundineae</taxon>
        <taxon>Arundo</taxon>
    </lineage>
</organism>
<dbReference type="EMBL" id="GBRH01168033">
    <property type="protein sequence ID" value="JAE29863.1"/>
    <property type="molecule type" value="Transcribed_RNA"/>
</dbReference>
<reference evidence="1" key="2">
    <citation type="journal article" date="2015" name="Data Brief">
        <title>Shoot transcriptome of the giant reed, Arundo donax.</title>
        <authorList>
            <person name="Barrero R.A."/>
            <person name="Guerrero F.D."/>
            <person name="Moolhuijzen P."/>
            <person name="Goolsby J.A."/>
            <person name="Tidwell J."/>
            <person name="Bellgard S.E."/>
            <person name="Bellgard M.I."/>
        </authorList>
    </citation>
    <scope>NUCLEOTIDE SEQUENCE</scope>
    <source>
        <tissue evidence="1">Shoot tissue taken approximately 20 cm above the soil surface</tissue>
    </source>
</reference>
<accession>A0A0A9HAB7</accession>
<name>A0A0A9HAB7_ARUDO</name>
<sequence length="51" mass="6002">MPVRFTRKSESDIMDLYNFRESDCFHLAMKQQFTVPVEPLDCSIQNAFLSD</sequence>
<dbReference type="AlphaFoldDB" id="A0A0A9HAB7"/>